<organism evidence="2 3">
    <name type="scientific">Commensalibacter intestini</name>
    <dbReference type="NCBI Taxonomy" id="479936"/>
    <lineage>
        <taxon>Bacteria</taxon>
        <taxon>Pseudomonadati</taxon>
        <taxon>Pseudomonadota</taxon>
        <taxon>Alphaproteobacteria</taxon>
        <taxon>Acetobacterales</taxon>
        <taxon>Acetobacteraceae</taxon>
    </lineage>
</organism>
<dbReference type="Gene3D" id="2.50.20.10">
    <property type="entry name" value="Lipoprotein localisation LolA/LolB/LppX"/>
    <property type="match status" value="1"/>
</dbReference>
<accession>A0A251ZVP9</accession>
<evidence type="ECO:0000313" key="3">
    <source>
        <dbReference type="Proteomes" id="UP000194946"/>
    </source>
</evidence>
<dbReference type="PANTHER" id="PTHR35869">
    <property type="entry name" value="OUTER-MEMBRANE LIPOPROTEIN CARRIER PROTEIN"/>
    <property type="match status" value="1"/>
</dbReference>
<keyword evidence="1" id="KW-0732">Signal</keyword>
<evidence type="ECO:0000313" key="2">
    <source>
        <dbReference type="EMBL" id="OUI78748.1"/>
    </source>
</evidence>
<dbReference type="EMBL" id="JOPB01000005">
    <property type="protein sequence ID" value="OUI78748.1"/>
    <property type="molecule type" value="Genomic_DNA"/>
</dbReference>
<comment type="caution">
    <text evidence="2">The sequence shown here is derived from an EMBL/GenBank/DDBJ whole genome shotgun (WGS) entry which is preliminary data.</text>
</comment>
<gene>
    <name evidence="2" type="ORF">HK18_07655</name>
</gene>
<dbReference type="RefSeq" id="WP_086632170.1">
    <property type="nucleotide sequence ID" value="NZ_JOPB01000005.1"/>
</dbReference>
<reference evidence="3" key="1">
    <citation type="submission" date="2014-06" db="EMBL/GenBank/DDBJ databases">
        <authorList>
            <person name="Winans N.J."/>
            <person name="Newell P.D."/>
            <person name="Douglas A.E."/>
        </authorList>
    </citation>
    <scope>NUCLEOTIDE SEQUENCE [LARGE SCALE GENOMIC DNA]</scope>
    <source>
        <strain evidence="3">DmL_052</strain>
    </source>
</reference>
<dbReference type="PANTHER" id="PTHR35869:SF1">
    <property type="entry name" value="OUTER-MEMBRANE LIPOPROTEIN CARRIER PROTEIN"/>
    <property type="match status" value="1"/>
</dbReference>
<proteinExistence type="predicted"/>
<dbReference type="InterPro" id="IPR004564">
    <property type="entry name" value="OM_lipoprot_carrier_LolA-like"/>
</dbReference>
<name>A0A251ZVP9_9PROT</name>
<keyword evidence="3" id="KW-1185">Reference proteome</keyword>
<protein>
    <submittedName>
        <fullName evidence="2">Membrane protein</fullName>
    </submittedName>
</protein>
<dbReference type="Pfam" id="PF03548">
    <property type="entry name" value="LolA"/>
    <property type="match status" value="1"/>
</dbReference>
<evidence type="ECO:0000256" key="1">
    <source>
        <dbReference type="ARBA" id="ARBA00022729"/>
    </source>
</evidence>
<dbReference type="Proteomes" id="UP000194946">
    <property type="component" value="Unassembled WGS sequence"/>
</dbReference>
<dbReference type="SUPFAM" id="SSF89392">
    <property type="entry name" value="Prokaryotic lipoproteins and lipoprotein localization factors"/>
    <property type="match status" value="1"/>
</dbReference>
<dbReference type="CDD" id="cd16325">
    <property type="entry name" value="LolA"/>
    <property type="match status" value="1"/>
</dbReference>
<dbReference type="InterPro" id="IPR029046">
    <property type="entry name" value="LolA/LolB/LppX"/>
</dbReference>
<dbReference type="AlphaFoldDB" id="A0A251ZVP9"/>
<sequence length="227" mass="24625">MKSIRVISGCIGLLGMLCVGITGSSYQAFGDVVVSSSPSPVNTGSSVQLSAQDQALSDQAQSWINNLSTLQAKFQQIAPDGQRSTGTVWIKRPGRIRFEYNKPSELLLVANDGKMVFHDSEVGQTTTIPLDQSPLGLLLKPQLSFSGDVSITNFMPPNNGLFQITVVRTASPSDGSLTLIFNQNPLMLKAWRVVDAQGRITMVDLYDLQPGVSVKNKLFKMDFGDNE</sequence>